<keyword evidence="13" id="KW-1185">Reference proteome</keyword>
<dbReference type="PROSITE" id="PS50214">
    <property type="entry name" value="DISINTEGRIN_2"/>
    <property type="match status" value="1"/>
</dbReference>
<keyword evidence="4" id="KW-0472">Membrane</keyword>
<dbReference type="CDD" id="cd04269">
    <property type="entry name" value="ZnMc_adamalysin_II_like"/>
    <property type="match status" value="1"/>
</dbReference>
<evidence type="ECO:0000313" key="13">
    <source>
        <dbReference type="Proteomes" id="UP000085678"/>
    </source>
</evidence>
<reference evidence="14" key="1">
    <citation type="submission" date="2025-08" db="UniProtKB">
        <authorList>
            <consortium name="RefSeq"/>
        </authorList>
    </citation>
    <scope>IDENTIFICATION</scope>
    <source>
        <tissue evidence="14">Gonads</tissue>
    </source>
</reference>
<evidence type="ECO:0000256" key="4">
    <source>
        <dbReference type="ARBA" id="ARBA00023136"/>
    </source>
</evidence>
<dbReference type="RefSeq" id="XP_013389724.1">
    <property type="nucleotide sequence ID" value="XM_013534270.1"/>
</dbReference>
<dbReference type="SMART" id="SM00050">
    <property type="entry name" value="DISIN"/>
    <property type="match status" value="1"/>
</dbReference>
<evidence type="ECO:0000256" key="3">
    <source>
        <dbReference type="ARBA" id="ARBA00022989"/>
    </source>
</evidence>
<evidence type="ECO:0000259" key="10">
    <source>
        <dbReference type="PROSITE" id="PS50026"/>
    </source>
</evidence>
<keyword evidence="9" id="KW-0732">Signal</keyword>
<feature type="domain" description="EGF-like" evidence="10">
    <location>
        <begin position="503"/>
        <end position="539"/>
    </location>
</feature>
<dbReference type="PANTHER" id="PTHR11905">
    <property type="entry name" value="ADAM A DISINTEGRIN AND METALLOPROTEASE DOMAIN"/>
    <property type="match status" value="1"/>
</dbReference>
<dbReference type="PROSITE" id="PS50215">
    <property type="entry name" value="ADAM_MEPRO"/>
    <property type="match status" value="1"/>
</dbReference>
<evidence type="ECO:0000256" key="7">
    <source>
        <dbReference type="PROSITE-ProRule" id="PRU00076"/>
    </source>
</evidence>
<evidence type="ECO:0000256" key="8">
    <source>
        <dbReference type="PROSITE-ProRule" id="PRU00276"/>
    </source>
</evidence>
<dbReference type="FunFam" id="4.10.70.10:FF:000003">
    <property type="entry name" value="Disintegrin and metalloproteinase domain-containing protein 17"/>
    <property type="match status" value="1"/>
</dbReference>
<dbReference type="GeneID" id="106158339"/>
<dbReference type="SMART" id="SM00608">
    <property type="entry name" value="ACR"/>
    <property type="match status" value="1"/>
</dbReference>
<evidence type="ECO:0000259" key="11">
    <source>
        <dbReference type="PROSITE" id="PS50214"/>
    </source>
</evidence>
<feature type="domain" description="Peptidase M12B" evidence="12">
    <location>
        <begin position="63"/>
        <end position="259"/>
    </location>
</feature>
<evidence type="ECO:0000256" key="5">
    <source>
        <dbReference type="ARBA" id="ARBA00023157"/>
    </source>
</evidence>
<dbReference type="GO" id="GO:0016020">
    <property type="term" value="C:membrane"/>
    <property type="evidence" value="ECO:0007669"/>
    <property type="project" value="UniProtKB-SubCell"/>
</dbReference>
<dbReference type="GO" id="GO:0046872">
    <property type="term" value="F:metal ion binding"/>
    <property type="evidence" value="ECO:0007669"/>
    <property type="project" value="UniProtKB-KW"/>
</dbReference>
<dbReference type="GO" id="GO:0004222">
    <property type="term" value="F:metalloendopeptidase activity"/>
    <property type="evidence" value="ECO:0007669"/>
    <property type="project" value="InterPro"/>
</dbReference>
<keyword evidence="7" id="KW-0245">EGF-like domain</keyword>
<protein>
    <submittedName>
        <fullName evidence="14">Zinc metalloproteinase-disintegrin-like batroxstatin-2</fullName>
    </submittedName>
</protein>
<dbReference type="PRINTS" id="PR00289">
    <property type="entry name" value="DISINTEGRIN"/>
</dbReference>
<dbReference type="GO" id="GO:0006508">
    <property type="term" value="P:proteolysis"/>
    <property type="evidence" value="ECO:0007669"/>
    <property type="project" value="InterPro"/>
</dbReference>
<feature type="domain" description="Disintegrin" evidence="11">
    <location>
        <begin position="265"/>
        <end position="351"/>
    </location>
</feature>
<comment type="subcellular location">
    <subcellularLocation>
        <location evidence="1">Membrane</location>
        <topology evidence="1">Single-pass membrane protein</topology>
    </subcellularLocation>
</comment>
<evidence type="ECO:0000256" key="1">
    <source>
        <dbReference type="ARBA" id="ARBA00004167"/>
    </source>
</evidence>
<dbReference type="PROSITE" id="PS50026">
    <property type="entry name" value="EGF_3"/>
    <property type="match status" value="1"/>
</dbReference>
<dbReference type="InterPro" id="IPR001590">
    <property type="entry name" value="Peptidase_M12B"/>
</dbReference>
<dbReference type="InterPro" id="IPR000742">
    <property type="entry name" value="EGF"/>
</dbReference>
<feature type="binding site" evidence="8">
    <location>
        <position position="198"/>
    </location>
    <ligand>
        <name>Zn(2+)</name>
        <dbReference type="ChEBI" id="CHEBI:29105"/>
        <note>catalytic</note>
    </ligand>
</feature>
<feature type="disulfide bond" evidence="6">
    <location>
        <begin position="323"/>
        <end position="343"/>
    </location>
</feature>
<dbReference type="Pfam" id="PF00200">
    <property type="entry name" value="Disintegrin"/>
    <property type="match status" value="1"/>
</dbReference>
<dbReference type="PANTHER" id="PTHR11905:SF159">
    <property type="entry name" value="ADAM METALLOPROTEASE"/>
    <property type="match status" value="1"/>
</dbReference>
<dbReference type="InParanoid" id="A0A1S3HXC5"/>
<dbReference type="AlphaFoldDB" id="A0A1S3HXC5"/>
<dbReference type="OrthoDB" id="6100903at2759"/>
<feature type="chain" id="PRO_5010288135" evidence="9">
    <location>
        <begin position="23"/>
        <end position="590"/>
    </location>
</feature>
<dbReference type="InterPro" id="IPR006586">
    <property type="entry name" value="ADAM_Cys-rich"/>
</dbReference>
<dbReference type="SUPFAM" id="SSF57552">
    <property type="entry name" value="Blood coagulation inhibitor (disintegrin)"/>
    <property type="match status" value="1"/>
</dbReference>
<evidence type="ECO:0000313" key="14">
    <source>
        <dbReference type="RefSeq" id="XP_013389724.1"/>
    </source>
</evidence>
<keyword evidence="8" id="KW-0479">Metal-binding</keyword>
<dbReference type="Gene3D" id="3.40.390.10">
    <property type="entry name" value="Collagenase (Catalytic Domain)"/>
    <property type="match status" value="1"/>
</dbReference>
<sequence length="590" mass="63374">MRLVGCSCLLVVVFVVLDIALATQGKYQGTAFDGDGKDSFKRQVIKASDQEIFSRKKRSAEENLIELFLILDYTYFTDIAKGDLKNAIQFGQDLSTKIDQIYQSLGVGVALVGQEVWSEGDEIDVDTDPTTLLQNFINYRKANLTGGVRHDTAMLVTGKDLHGTLTGYASVGGICEGTTAGVNQYREGLNRTASIVAHEMGHTLGFVHDLKNCTCEDGIDRCVMAADTTYGPTKFSSCSKQVFASLMAEGRGECLKDKPRLVYDGPVCGNGIHEDGELCDCGTKEECENDECCNFGCTLKPEAECATGDCCLNCKVRQAQTVCRKAQNDCDIEDRCDGCSAECPADLYKQDLHTCTNTDSSGYCFRGKCRSKLEQCKTIWGQGAQNSEHECYHILNKGGTELGNCGSEGNTYVKCNTSDVSCGTLHCQNTGPKPRFGVVSKSADKTAVGSSCSSVTFKVDAGVRDPGLVDDGSPCNFTLDNGVTWSDGICIQHKCVSLKNIQQRTGCPKADGQECGGVGVCNNLGECSCEVGYMGESCTEQWKDTPCGSSTTTATTTAGQFGYNSSVGLSGKPVLFVLISVIVTWAYKQG</sequence>
<feature type="active site" evidence="8">
    <location>
        <position position="199"/>
    </location>
</feature>
<evidence type="ECO:0000256" key="6">
    <source>
        <dbReference type="PROSITE-ProRule" id="PRU00068"/>
    </source>
</evidence>
<dbReference type="Proteomes" id="UP000085678">
    <property type="component" value="Unplaced"/>
</dbReference>
<evidence type="ECO:0000256" key="9">
    <source>
        <dbReference type="SAM" id="SignalP"/>
    </source>
</evidence>
<feature type="disulfide bond" evidence="7">
    <location>
        <begin position="529"/>
        <end position="538"/>
    </location>
</feature>
<keyword evidence="5 7" id="KW-1015">Disulfide bond</keyword>
<gene>
    <name evidence="14" type="primary">LOC106158339</name>
</gene>
<dbReference type="Pfam" id="PF01421">
    <property type="entry name" value="Reprolysin"/>
    <property type="match status" value="1"/>
</dbReference>
<dbReference type="FunFam" id="3.40.390.10:FF:000002">
    <property type="entry name" value="Disintegrin and metalloproteinase domain-containing protein 22"/>
    <property type="match status" value="1"/>
</dbReference>
<dbReference type="PROSITE" id="PS01186">
    <property type="entry name" value="EGF_2"/>
    <property type="match status" value="1"/>
</dbReference>
<dbReference type="KEGG" id="lak:106158339"/>
<keyword evidence="3" id="KW-1133">Transmembrane helix</keyword>
<feature type="binding site" evidence="8">
    <location>
        <position position="202"/>
    </location>
    <ligand>
        <name>Zn(2+)</name>
        <dbReference type="ChEBI" id="CHEBI:29105"/>
        <note>catalytic</note>
    </ligand>
</feature>
<dbReference type="SUPFAM" id="SSF55486">
    <property type="entry name" value="Metalloproteases ('zincins'), catalytic domain"/>
    <property type="match status" value="1"/>
</dbReference>
<dbReference type="PROSITE" id="PS00022">
    <property type="entry name" value="EGF_1"/>
    <property type="match status" value="1"/>
</dbReference>
<dbReference type="InterPro" id="IPR036436">
    <property type="entry name" value="Disintegrin_dom_sf"/>
</dbReference>
<dbReference type="Pfam" id="PF08516">
    <property type="entry name" value="ADAM_CR"/>
    <property type="match status" value="1"/>
</dbReference>
<keyword evidence="2" id="KW-0812">Transmembrane</keyword>
<evidence type="ECO:0000256" key="2">
    <source>
        <dbReference type="ARBA" id="ARBA00022692"/>
    </source>
</evidence>
<proteinExistence type="predicted"/>
<accession>A0A1S3HXC5</accession>
<feature type="signal peptide" evidence="9">
    <location>
        <begin position="1"/>
        <end position="22"/>
    </location>
</feature>
<evidence type="ECO:0000259" key="12">
    <source>
        <dbReference type="PROSITE" id="PS50215"/>
    </source>
</evidence>
<feature type="binding site" evidence="8">
    <location>
        <position position="208"/>
    </location>
    <ligand>
        <name>Zn(2+)</name>
        <dbReference type="ChEBI" id="CHEBI:29105"/>
        <note>catalytic</note>
    </ligand>
</feature>
<dbReference type="Gene3D" id="4.10.70.10">
    <property type="entry name" value="Disintegrin domain"/>
    <property type="match status" value="1"/>
</dbReference>
<keyword evidence="8" id="KW-0862">Zinc</keyword>
<dbReference type="PROSITE" id="PS00427">
    <property type="entry name" value="DISINTEGRIN_1"/>
    <property type="match status" value="1"/>
</dbReference>
<dbReference type="InterPro" id="IPR034027">
    <property type="entry name" value="Reprolysin_adamalysin"/>
</dbReference>
<dbReference type="InterPro" id="IPR024079">
    <property type="entry name" value="MetalloPept_cat_dom_sf"/>
</dbReference>
<comment type="caution">
    <text evidence="7">Lacks conserved residue(s) required for the propagation of feature annotation.</text>
</comment>
<dbReference type="InterPro" id="IPR018358">
    <property type="entry name" value="Disintegrin_CS"/>
</dbReference>
<organism evidence="13 14">
    <name type="scientific">Lingula anatina</name>
    <name type="common">Brachiopod</name>
    <name type="synonym">Lingula unguis</name>
    <dbReference type="NCBI Taxonomy" id="7574"/>
    <lineage>
        <taxon>Eukaryota</taxon>
        <taxon>Metazoa</taxon>
        <taxon>Spiralia</taxon>
        <taxon>Lophotrochozoa</taxon>
        <taxon>Brachiopoda</taxon>
        <taxon>Linguliformea</taxon>
        <taxon>Lingulata</taxon>
        <taxon>Lingulida</taxon>
        <taxon>Linguloidea</taxon>
        <taxon>Lingulidae</taxon>
        <taxon>Lingula</taxon>
    </lineage>
</organism>
<dbReference type="InterPro" id="IPR001762">
    <property type="entry name" value="Disintegrin_dom"/>
</dbReference>
<name>A0A1S3HXC5_LINAN</name>